<dbReference type="RefSeq" id="WP_379143800.1">
    <property type="nucleotide sequence ID" value="NZ_JBHUEN010000043.1"/>
</dbReference>
<dbReference type="SUPFAM" id="SSF55961">
    <property type="entry name" value="Bet v1-like"/>
    <property type="match status" value="1"/>
</dbReference>
<comment type="caution">
    <text evidence="3">The sequence shown here is derived from an EMBL/GenBank/DDBJ whole genome shotgun (WGS) entry which is preliminary data.</text>
</comment>
<organism evidence="3 4">
    <name type="scientific">Paracoccus pacificus</name>
    <dbReference type="NCBI Taxonomy" id="1463598"/>
    <lineage>
        <taxon>Bacteria</taxon>
        <taxon>Pseudomonadati</taxon>
        <taxon>Pseudomonadota</taxon>
        <taxon>Alphaproteobacteria</taxon>
        <taxon>Rhodobacterales</taxon>
        <taxon>Paracoccaceae</taxon>
        <taxon>Paracoccus</taxon>
    </lineage>
</organism>
<comment type="similarity">
    <text evidence="1">Belongs to the AHA1 family.</text>
</comment>
<name>A0ABW4RB76_9RHOB</name>
<evidence type="ECO:0000313" key="4">
    <source>
        <dbReference type="Proteomes" id="UP001597213"/>
    </source>
</evidence>
<dbReference type="InterPro" id="IPR023393">
    <property type="entry name" value="START-like_dom_sf"/>
</dbReference>
<evidence type="ECO:0000256" key="1">
    <source>
        <dbReference type="ARBA" id="ARBA00006817"/>
    </source>
</evidence>
<gene>
    <name evidence="3" type="ORF">ACFSCT_14290</name>
</gene>
<dbReference type="EMBL" id="JBHUEN010000043">
    <property type="protein sequence ID" value="MFD1882888.1"/>
    <property type="molecule type" value="Genomic_DNA"/>
</dbReference>
<dbReference type="InterPro" id="IPR013538">
    <property type="entry name" value="ASHA1/2-like_C"/>
</dbReference>
<dbReference type="Pfam" id="PF08327">
    <property type="entry name" value="AHSA1"/>
    <property type="match status" value="1"/>
</dbReference>
<evidence type="ECO:0000259" key="2">
    <source>
        <dbReference type="Pfam" id="PF08327"/>
    </source>
</evidence>
<sequence>MTGQNQNRTEGNDLIISRRIAAPPSRIWHAWTEPEQLRQWFAPKPVEVTDCTIDARPGGACNVTMRLPDGTEMRNPGCVLVAEVDHKLVFTDALGAGFRPAGAGFMTAVILMEPDGDGTMYSARVLHATVEDRERHEDMGFFQGWGQCLDQLAALVET</sequence>
<dbReference type="CDD" id="cd08896">
    <property type="entry name" value="SRPBCC_CalC_Aha1-like_3"/>
    <property type="match status" value="1"/>
</dbReference>
<dbReference type="Proteomes" id="UP001597213">
    <property type="component" value="Unassembled WGS sequence"/>
</dbReference>
<accession>A0ABW4RB76</accession>
<reference evidence="4" key="1">
    <citation type="journal article" date="2019" name="Int. J. Syst. Evol. Microbiol.">
        <title>The Global Catalogue of Microorganisms (GCM) 10K type strain sequencing project: providing services to taxonomists for standard genome sequencing and annotation.</title>
        <authorList>
            <consortium name="The Broad Institute Genomics Platform"/>
            <consortium name="The Broad Institute Genome Sequencing Center for Infectious Disease"/>
            <person name="Wu L."/>
            <person name="Ma J."/>
        </authorList>
    </citation>
    <scope>NUCLEOTIDE SEQUENCE [LARGE SCALE GENOMIC DNA]</scope>
    <source>
        <strain evidence="4">CCUG 56029</strain>
    </source>
</reference>
<keyword evidence="4" id="KW-1185">Reference proteome</keyword>
<proteinExistence type="inferred from homology"/>
<protein>
    <submittedName>
        <fullName evidence="3">SRPBCC family protein</fullName>
    </submittedName>
</protein>
<dbReference type="Gene3D" id="3.30.530.20">
    <property type="match status" value="1"/>
</dbReference>
<evidence type="ECO:0000313" key="3">
    <source>
        <dbReference type="EMBL" id="MFD1882888.1"/>
    </source>
</evidence>
<feature type="domain" description="Activator of Hsp90 ATPase homologue 1/2-like C-terminal" evidence="2">
    <location>
        <begin position="21"/>
        <end position="157"/>
    </location>
</feature>